<evidence type="ECO:0000313" key="5">
    <source>
        <dbReference type="Proteomes" id="UP001280581"/>
    </source>
</evidence>
<gene>
    <name evidence="4" type="ORF">GRF29_1g2229358</name>
</gene>
<feature type="chain" id="PRO_5042817217" description="Glucanase" evidence="3">
    <location>
        <begin position="20"/>
        <end position="280"/>
    </location>
</feature>
<proteinExistence type="predicted"/>
<dbReference type="GO" id="GO:0030245">
    <property type="term" value="P:cellulose catabolic process"/>
    <property type="evidence" value="ECO:0007669"/>
    <property type="project" value="InterPro"/>
</dbReference>
<dbReference type="Pfam" id="PF01341">
    <property type="entry name" value="Glyco_hydro_6"/>
    <property type="match status" value="1"/>
</dbReference>
<evidence type="ECO:0000256" key="1">
    <source>
        <dbReference type="PIRSR" id="PIRSR001100-1"/>
    </source>
</evidence>
<dbReference type="PANTHER" id="PTHR34876">
    <property type="match status" value="1"/>
</dbReference>
<dbReference type="InterPro" id="IPR036434">
    <property type="entry name" value="Beta_cellobiohydrolase_sf"/>
</dbReference>
<keyword evidence="3" id="KW-0732">Signal</keyword>
<dbReference type="PANTHER" id="PTHR34876:SF2">
    <property type="entry name" value="GLUCANASE"/>
    <property type="match status" value="1"/>
</dbReference>
<evidence type="ECO:0000313" key="4">
    <source>
        <dbReference type="EMBL" id="KAK3217202.1"/>
    </source>
</evidence>
<dbReference type="InterPro" id="IPR016288">
    <property type="entry name" value="Beta_cellobiohydrolase"/>
</dbReference>
<dbReference type="Gene3D" id="3.20.20.40">
    <property type="entry name" value="1, 4-beta cellobiohydrolase"/>
    <property type="match status" value="1"/>
</dbReference>
<dbReference type="PIRSF" id="PIRSF001100">
    <property type="entry name" value="Beta_cellobiohydrolase"/>
    <property type="match status" value="1"/>
</dbReference>
<comment type="caution">
    <text evidence="4">The sequence shown here is derived from an EMBL/GenBank/DDBJ whole genome shotgun (WGS) entry which is preliminary data.</text>
</comment>
<evidence type="ECO:0000256" key="3">
    <source>
        <dbReference type="SAM" id="SignalP"/>
    </source>
</evidence>
<accession>A0AAN6M9H1</accession>
<evidence type="ECO:0008006" key="6">
    <source>
        <dbReference type="Google" id="ProtNLM"/>
    </source>
</evidence>
<dbReference type="SUPFAM" id="SSF51989">
    <property type="entry name" value="Glycosyl hydrolases family 6, cellulases"/>
    <property type="match status" value="1"/>
</dbReference>
<evidence type="ECO:0000256" key="2">
    <source>
        <dbReference type="PIRSR" id="PIRSR001100-2"/>
    </source>
</evidence>
<keyword evidence="5" id="KW-1185">Reference proteome</keyword>
<name>A0AAN6M9H1_9PLEO</name>
<protein>
    <recommendedName>
        <fullName evidence="6">Glucanase</fullName>
    </recommendedName>
</protein>
<dbReference type="EMBL" id="WVTA01000001">
    <property type="protein sequence ID" value="KAK3217202.1"/>
    <property type="molecule type" value="Genomic_DNA"/>
</dbReference>
<sequence>MFSTKSFFACMALPTFVCALSSKVGNRAPSVCMEAVTLDATKNIWLNYTLHPQDVYRTHYLAAANLINDAEQKERALRVADSGTFLWLESEGDIPKIDQAVKDVPCGNILGLVINGLSHAGCDEATGRTPWQKRDSTHYIENIIMPIAERIKNYNTTAFALIIEPDILPFVVRNPYHKECLQAQSAYRTNTPQAIKALDIPNAITYLDAKHGGWFGWNPSRTNYDPKDVARELTATWQAAGSTSLTQFRGISVNIRSYNSWDMVPGETFTDENAIFFQSD</sequence>
<dbReference type="AlphaFoldDB" id="A0AAN6M9H1"/>
<dbReference type="Proteomes" id="UP001280581">
    <property type="component" value="Unassembled WGS sequence"/>
</dbReference>
<feature type="binding site" evidence="2">
    <location>
        <position position="214"/>
    </location>
    <ligand>
        <name>substrate</name>
    </ligand>
</feature>
<dbReference type="GO" id="GO:0004553">
    <property type="term" value="F:hydrolase activity, hydrolyzing O-glycosyl compounds"/>
    <property type="evidence" value="ECO:0007669"/>
    <property type="project" value="InterPro"/>
</dbReference>
<reference evidence="4 5" key="1">
    <citation type="submission" date="2021-02" db="EMBL/GenBank/DDBJ databases">
        <title>Genome assembly of Pseudopithomyces chartarum.</title>
        <authorList>
            <person name="Jauregui R."/>
            <person name="Singh J."/>
            <person name="Voisey C."/>
        </authorList>
    </citation>
    <scope>NUCLEOTIDE SEQUENCE [LARGE SCALE GENOMIC DNA]</scope>
    <source>
        <strain evidence="4 5">AGR01</strain>
    </source>
</reference>
<feature type="active site" description="Proton donor" evidence="1">
    <location>
        <position position="166"/>
    </location>
</feature>
<feature type="binding site" evidence="2">
    <location>
        <position position="87"/>
    </location>
    <ligand>
        <name>substrate</name>
    </ligand>
</feature>
<organism evidence="4 5">
    <name type="scientific">Pseudopithomyces chartarum</name>
    <dbReference type="NCBI Taxonomy" id="1892770"/>
    <lineage>
        <taxon>Eukaryota</taxon>
        <taxon>Fungi</taxon>
        <taxon>Dikarya</taxon>
        <taxon>Ascomycota</taxon>
        <taxon>Pezizomycotina</taxon>
        <taxon>Dothideomycetes</taxon>
        <taxon>Pleosporomycetidae</taxon>
        <taxon>Pleosporales</taxon>
        <taxon>Massarineae</taxon>
        <taxon>Didymosphaeriaceae</taxon>
        <taxon>Pseudopithomyces</taxon>
    </lineage>
</organism>
<feature type="binding site" evidence="2">
    <location>
        <position position="211"/>
    </location>
    <ligand>
        <name>substrate</name>
    </ligand>
</feature>
<feature type="signal peptide" evidence="3">
    <location>
        <begin position="1"/>
        <end position="19"/>
    </location>
</feature>